<dbReference type="Proteomes" id="UP000485058">
    <property type="component" value="Unassembled WGS sequence"/>
</dbReference>
<protein>
    <submittedName>
        <fullName evidence="2">Uncharacterized protein</fullName>
    </submittedName>
</protein>
<keyword evidence="1" id="KW-0732">Signal</keyword>
<proteinExistence type="predicted"/>
<gene>
    <name evidence="2" type="ORF">HaLaN_26666</name>
</gene>
<accession>A0A6A0A6W4</accession>
<dbReference type="EMBL" id="BLLF01003785">
    <property type="protein sequence ID" value="GFH28212.1"/>
    <property type="molecule type" value="Genomic_DNA"/>
</dbReference>
<evidence type="ECO:0000313" key="2">
    <source>
        <dbReference type="EMBL" id="GFH28212.1"/>
    </source>
</evidence>
<feature type="signal peptide" evidence="1">
    <location>
        <begin position="1"/>
        <end position="26"/>
    </location>
</feature>
<comment type="caution">
    <text evidence="2">The sequence shown here is derived from an EMBL/GenBank/DDBJ whole genome shotgun (WGS) entry which is preliminary data.</text>
</comment>
<evidence type="ECO:0000313" key="3">
    <source>
        <dbReference type="Proteomes" id="UP000485058"/>
    </source>
</evidence>
<name>A0A6A0A6W4_HAELA</name>
<sequence>MVVAAANAVVLLLLLLLVVVFVVVFGGSCNSAIVDDGGGSGCGLGKLLLKNMHAVKLPCCWPWPASGLLLLACCAPGLGELLVHLAHRSLLGRQVLVHVQGHRKAAVLRQWAELAAAHGAGRRLLEGVERRRVAAAAAAALRAWLQFSDQAALHAWYWVALTRRAHACLLARHVHQQAQARQQATLVAWAHAAQGSRSARQQAEALAAVRHQGLGRTALVGWQEAVAKSRAAAVLVAKVARCKLRMLLQAWTGLISFRHQGLANLQRSAAHHLLFSSFSAWLYAWHQGQAERQAVAKELHASAAA</sequence>
<reference evidence="2 3" key="1">
    <citation type="submission" date="2020-02" db="EMBL/GenBank/DDBJ databases">
        <title>Draft genome sequence of Haematococcus lacustris strain NIES-144.</title>
        <authorList>
            <person name="Morimoto D."/>
            <person name="Nakagawa S."/>
            <person name="Yoshida T."/>
            <person name="Sawayama S."/>
        </authorList>
    </citation>
    <scope>NUCLEOTIDE SEQUENCE [LARGE SCALE GENOMIC DNA]</scope>
    <source>
        <strain evidence="2 3">NIES-144</strain>
    </source>
</reference>
<dbReference type="AlphaFoldDB" id="A0A6A0A6W4"/>
<feature type="chain" id="PRO_5025420742" evidence="1">
    <location>
        <begin position="27"/>
        <end position="305"/>
    </location>
</feature>
<organism evidence="2 3">
    <name type="scientific">Haematococcus lacustris</name>
    <name type="common">Green alga</name>
    <name type="synonym">Haematococcus pluvialis</name>
    <dbReference type="NCBI Taxonomy" id="44745"/>
    <lineage>
        <taxon>Eukaryota</taxon>
        <taxon>Viridiplantae</taxon>
        <taxon>Chlorophyta</taxon>
        <taxon>core chlorophytes</taxon>
        <taxon>Chlorophyceae</taxon>
        <taxon>CS clade</taxon>
        <taxon>Chlamydomonadales</taxon>
        <taxon>Haematococcaceae</taxon>
        <taxon>Haematococcus</taxon>
    </lineage>
</organism>
<evidence type="ECO:0000256" key="1">
    <source>
        <dbReference type="SAM" id="SignalP"/>
    </source>
</evidence>
<keyword evidence="3" id="KW-1185">Reference proteome</keyword>